<name>A0ABU5RT78_9CYAN</name>
<feature type="signal peptide" evidence="1">
    <location>
        <begin position="1"/>
        <end position="27"/>
    </location>
</feature>
<evidence type="ECO:0000259" key="2">
    <source>
        <dbReference type="PROSITE" id="PS50222"/>
    </source>
</evidence>
<feature type="domain" description="EF-hand" evidence="2">
    <location>
        <begin position="73"/>
        <end position="103"/>
    </location>
</feature>
<comment type="caution">
    <text evidence="3">The sequence shown here is derived from an EMBL/GenBank/DDBJ whole genome shotgun (WGS) entry which is preliminary data.</text>
</comment>
<dbReference type="InterPro" id="IPR002048">
    <property type="entry name" value="EF_hand_dom"/>
</dbReference>
<proteinExistence type="predicted"/>
<dbReference type="PROSITE" id="PS00018">
    <property type="entry name" value="EF_HAND_1"/>
    <property type="match status" value="2"/>
</dbReference>
<gene>
    <name evidence="3" type="ORF">VB738_06635</name>
</gene>
<keyword evidence="4" id="KW-1185">Reference proteome</keyword>
<dbReference type="InterPro" id="IPR011992">
    <property type="entry name" value="EF-hand-dom_pair"/>
</dbReference>
<dbReference type="PROSITE" id="PS50222">
    <property type="entry name" value="EF_HAND_2"/>
    <property type="match status" value="2"/>
</dbReference>
<dbReference type="Gene3D" id="1.10.238.10">
    <property type="entry name" value="EF-hand"/>
    <property type="match status" value="1"/>
</dbReference>
<sequence length="103" mass="11389">MNTKRSFATRLASATALWMALVLPATASSERAQAQANFLKADANQDKQLDFAEFKTFVNLNADQGLGRAPRIRRFGMYSRAFNMTDENGDGVVSKQEIEAQAQ</sequence>
<dbReference type="Pfam" id="PF13202">
    <property type="entry name" value="EF-hand_5"/>
    <property type="match status" value="1"/>
</dbReference>
<feature type="chain" id="PRO_5045883537" description="EF-hand domain-containing protein" evidence="1">
    <location>
        <begin position="28"/>
        <end position="103"/>
    </location>
</feature>
<protein>
    <recommendedName>
        <fullName evidence="2">EF-hand domain-containing protein</fullName>
    </recommendedName>
</protein>
<evidence type="ECO:0000313" key="3">
    <source>
        <dbReference type="EMBL" id="MEA5390935.1"/>
    </source>
</evidence>
<reference evidence="3 4" key="1">
    <citation type="submission" date="2023-12" db="EMBL/GenBank/DDBJ databases">
        <title>Baltic Sea Cyanobacteria.</title>
        <authorList>
            <person name="Delbaje E."/>
            <person name="Fewer D.P."/>
            <person name="Shishido T.K."/>
        </authorList>
    </citation>
    <scope>NUCLEOTIDE SEQUENCE [LARGE SCALE GENOMIC DNA]</scope>
    <source>
        <strain evidence="3 4">UHCC 0139</strain>
    </source>
</reference>
<evidence type="ECO:0000256" key="1">
    <source>
        <dbReference type="SAM" id="SignalP"/>
    </source>
</evidence>
<feature type="domain" description="EF-hand" evidence="2">
    <location>
        <begin position="29"/>
        <end position="64"/>
    </location>
</feature>
<dbReference type="InterPro" id="IPR018247">
    <property type="entry name" value="EF_Hand_1_Ca_BS"/>
</dbReference>
<keyword evidence="1" id="KW-0732">Signal</keyword>
<dbReference type="RefSeq" id="WP_323305000.1">
    <property type="nucleotide sequence ID" value="NZ_JAYGHX010000003.1"/>
</dbReference>
<dbReference type="EMBL" id="JAYGHX010000003">
    <property type="protein sequence ID" value="MEA5390935.1"/>
    <property type="molecule type" value="Genomic_DNA"/>
</dbReference>
<accession>A0ABU5RT78</accession>
<organism evidence="3 4">
    <name type="scientific">Cyanobium gracile UHCC 0139</name>
    <dbReference type="NCBI Taxonomy" id="3110308"/>
    <lineage>
        <taxon>Bacteria</taxon>
        <taxon>Bacillati</taxon>
        <taxon>Cyanobacteriota</taxon>
        <taxon>Cyanophyceae</taxon>
        <taxon>Synechococcales</taxon>
        <taxon>Prochlorococcaceae</taxon>
        <taxon>Cyanobium</taxon>
    </lineage>
</organism>
<evidence type="ECO:0000313" key="4">
    <source>
        <dbReference type="Proteomes" id="UP001304461"/>
    </source>
</evidence>
<dbReference type="SUPFAM" id="SSF47473">
    <property type="entry name" value="EF-hand"/>
    <property type="match status" value="1"/>
</dbReference>
<dbReference type="Proteomes" id="UP001304461">
    <property type="component" value="Unassembled WGS sequence"/>
</dbReference>